<accession>A0A3G9JE42</accession>
<dbReference type="AlphaFoldDB" id="A0A3G9JE42"/>
<protein>
    <submittedName>
        <fullName evidence="1">Uncharacterized protein</fullName>
    </submittedName>
</protein>
<proteinExistence type="predicted"/>
<dbReference type="Pfam" id="PF07561">
    <property type="entry name" value="DUF1540"/>
    <property type="match status" value="1"/>
</dbReference>
<name>A0A3G9JE42_9BACL</name>
<sequence length="70" mass="7575">MPNGVSCSVANCSFWGQGNQCNADQIMIDIDSHANNNGDTEFAAEGFGHEHKDKAVNQAETCCHTFKAKE</sequence>
<dbReference type="EMBL" id="AP019308">
    <property type="protein sequence ID" value="BBH21259.1"/>
    <property type="molecule type" value="Genomic_DNA"/>
</dbReference>
<dbReference type="OrthoDB" id="1681234at2"/>
<evidence type="ECO:0000313" key="2">
    <source>
        <dbReference type="Proteomes" id="UP000275368"/>
    </source>
</evidence>
<dbReference type="KEGG" id="pbk:Back11_26040"/>
<dbReference type="RefSeq" id="WP_125657483.1">
    <property type="nucleotide sequence ID" value="NZ_AP019308.1"/>
</dbReference>
<evidence type="ECO:0000313" key="1">
    <source>
        <dbReference type="EMBL" id="BBH21259.1"/>
    </source>
</evidence>
<dbReference type="InterPro" id="IPR011437">
    <property type="entry name" value="DUF1540"/>
</dbReference>
<organism evidence="1 2">
    <name type="scientific">Paenibacillus baekrokdamisoli</name>
    <dbReference type="NCBI Taxonomy" id="1712516"/>
    <lineage>
        <taxon>Bacteria</taxon>
        <taxon>Bacillati</taxon>
        <taxon>Bacillota</taxon>
        <taxon>Bacilli</taxon>
        <taxon>Bacillales</taxon>
        <taxon>Paenibacillaceae</taxon>
        <taxon>Paenibacillus</taxon>
    </lineage>
</organism>
<gene>
    <name evidence="1" type="ORF">Back11_26040</name>
</gene>
<dbReference type="Proteomes" id="UP000275368">
    <property type="component" value="Chromosome"/>
</dbReference>
<reference evidence="1 2" key="1">
    <citation type="submission" date="2018-11" db="EMBL/GenBank/DDBJ databases">
        <title>Complete genome sequence of Paenibacillus baekrokdamisoli strain KCTC 33723.</title>
        <authorList>
            <person name="Kang S.W."/>
            <person name="Lee K.C."/>
            <person name="Kim K.K."/>
            <person name="Kim J.S."/>
            <person name="Kim D.S."/>
            <person name="Ko S.H."/>
            <person name="Yang S.H."/>
            <person name="Lee J.S."/>
        </authorList>
    </citation>
    <scope>NUCLEOTIDE SEQUENCE [LARGE SCALE GENOMIC DNA]</scope>
    <source>
        <strain evidence="1 2">KCTC 33723</strain>
    </source>
</reference>
<keyword evidence="2" id="KW-1185">Reference proteome</keyword>